<keyword evidence="2" id="KW-1133">Transmembrane helix</keyword>
<dbReference type="PIRSF" id="PIRSF038991">
    <property type="entry name" value="Protein_AbrB"/>
    <property type="match status" value="1"/>
</dbReference>
<dbReference type="InterPro" id="IPR017516">
    <property type="entry name" value="AbrB_dup"/>
</dbReference>
<protein>
    <submittedName>
        <fullName evidence="3">AbrB family transcriptional regulator</fullName>
    </submittedName>
</protein>
<feature type="transmembrane region" description="Helical" evidence="2">
    <location>
        <begin position="306"/>
        <end position="337"/>
    </location>
</feature>
<feature type="compositionally biased region" description="Basic and acidic residues" evidence="1">
    <location>
        <begin position="16"/>
        <end position="25"/>
    </location>
</feature>
<dbReference type="Proteomes" id="UP000820669">
    <property type="component" value="Unassembled WGS sequence"/>
</dbReference>
<comment type="caution">
    <text evidence="3">The sequence shown here is derived from an EMBL/GenBank/DDBJ whole genome shotgun (WGS) entry which is preliminary data.</text>
</comment>
<dbReference type="EMBL" id="JAAXLA010000028">
    <property type="protein sequence ID" value="NMH98850.1"/>
    <property type="molecule type" value="Genomic_DNA"/>
</dbReference>
<keyword evidence="2" id="KW-0472">Membrane</keyword>
<feature type="transmembrane region" description="Helical" evidence="2">
    <location>
        <begin position="370"/>
        <end position="387"/>
    </location>
</feature>
<feature type="transmembrane region" description="Helical" evidence="2">
    <location>
        <begin position="64"/>
        <end position="81"/>
    </location>
</feature>
<evidence type="ECO:0000256" key="2">
    <source>
        <dbReference type="SAM" id="Phobius"/>
    </source>
</evidence>
<organism evidence="3 4">
    <name type="scientific">Pseudonocardia acidicola</name>
    <dbReference type="NCBI Taxonomy" id="2724939"/>
    <lineage>
        <taxon>Bacteria</taxon>
        <taxon>Bacillati</taxon>
        <taxon>Actinomycetota</taxon>
        <taxon>Actinomycetes</taxon>
        <taxon>Pseudonocardiales</taxon>
        <taxon>Pseudonocardiaceae</taxon>
        <taxon>Pseudonocardia</taxon>
    </lineage>
</organism>
<sequence>MSAPTTIGPPPTPTRTDPEPFRPAHLTRPEHLRTAARGAGWILLVVVCYELSEFGEALGAPAPDLLAGLLAGLVLALSGLVNRSFPRAATRASQALVGVIMGSYLDTGSAIPVGAALPLVAITAATILLSLGAAAVLARIGKLGMTDATLGMVPGGSAAIISCSDDLGADSRLVAFAQYARVGLVATTAPAVVMGFAAIGTRQPDDAAVQSLLPMLDRLVTEPANQAGRLVVLVAVCMVGVSVGRHLRLPAPLLLGPMVVTALFAVTDASSGFIPDGPLKDIVFVVVGLEVGLRFTRRSVRHAAGVLHHILAAIAVVCLACAGLAWLLGALVGIPFIEAYLATTPGGINAVLATAESTGTNVPLVSTVQGLRLFVVCLAVPPIIRWLDAARRRAAERAGDTDRQPVGATT</sequence>
<dbReference type="PANTHER" id="PTHR38457:SF1">
    <property type="entry name" value="REGULATOR ABRB-RELATED"/>
    <property type="match status" value="1"/>
</dbReference>
<accession>A0ABX1SCN8</accession>
<proteinExistence type="predicted"/>
<name>A0ABX1SCN8_9PSEU</name>
<dbReference type="NCBIfam" id="TIGR03082">
    <property type="entry name" value="Gneg_AbrB_dup"/>
    <property type="match status" value="1"/>
</dbReference>
<evidence type="ECO:0000313" key="4">
    <source>
        <dbReference type="Proteomes" id="UP000820669"/>
    </source>
</evidence>
<evidence type="ECO:0000313" key="3">
    <source>
        <dbReference type="EMBL" id="NMH98850.1"/>
    </source>
</evidence>
<dbReference type="RefSeq" id="WP_169382297.1">
    <property type="nucleotide sequence ID" value="NZ_JAAXLA010000028.1"/>
</dbReference>
<keyword evidence="2" id="KW-0812">Transmembrane</keyword>
<dbReference type="Pfam" id="PF05145">
    <property type="entry name" value="AbrB"/>
    <property type="match status" value="1"/>
</dbReference>
<evidence type="ECO:0000256" key="1">
    <source>
        <dbReference type="SAM" id="MobiDB-lite"/>
    </source>
</evidence>
<reference evidence="3 4" key="1">
    <citation type="submission" date="2020-04" db="EMBL/GenBank/DDBJ databases">
        <authorList>
            <person name="Klaysubun C."/>
            <person name="Duangmal K."/>
            <person name="Lipun K."/>
        </authorList>
    </citation>
    <scope>NUCLEOTIDE SEQUENCE [LARGE SCALE GENOMIC DNA]</scope>
    <source>
        <strain evidence="3 4">K10HN5</strain>
    </source>
</reference>
<keyword evidence="4" id="KW-1185">Reference proteome</keyword>
<feature type="region of interest" description="Disordered" evidence="1">
    <location>
        <begin position="1"/>
        <end position="25"/>
    </location>
</feature>
<feature type="transmembrane region" description="Helical" evidence="2">
    <location>
        <begin position="111"/>
        <end position="137"/>
    </location>
</feature>
<dbReference type="PANTHER" id="PTHR38457">
    <property type="entry name" value="REGULATOR ABRB-RELATED"/>
    <property type="match status" value="1"/>
</dbReference>
<gene>
    <name evidence="3" type="ORF">HF526_16270</name>
</gene>
<dbReference type="InterPro" id="IPR007820">
    <property type="entry name" value="AbrB_fam"/>
</dbReference>